<sequence>MKTIPISDLRKNIREIYDDVYSNDQNYIISRNGNEDVVIISKDMYLKLLGDNSEEKLIEEIKQKKTSDTTERRLARIEAYMVKISEIMENK</sequence>
<organism evidence="3 4">
    <name type="scientific">Eubacterium uniforme</name>
    <dbReference type="NCBI Taxonomy" id="39495"/>
    <lineage>
        <taxon>Bacteria</taxon>
        <taxon>Bacillati</taxon>
        <taxon>Bacillota</taxon>
        <taxon>Clostridia</taxon>
        <taxon>Eubacteriales</taxon>
        <taxon>Eubacteriaceae</taxon>
        <taxon>Eubacterium</taxon>
    </lineage>
</organism>
<dbReference type="SUPFAM" id="SSF143120">
    <property type="entry name" value="YefM-like"/>
    <property type="match status" value="1"/>
</dbReference>
<dbReference type="InterPro" id="IPR036165">
    <property type="entry name" value="YefM-like_sf"/>
</dbReference>
<comment type="function">
    <text evidence="2">Antitoxin component of a type II toxin-antitoxin (TA) system.</text>
</comment>
<protein>
    <recommendedName>
        <fullName evidence="2">Antitoxin</fullName>
    </recommendedName>
</protein>
<dbReference type="AlphaFoldDB" id="A0A1T4W797"/>
<evidence type="ECO:0000313" key="4">
    <source>
        <dbReference type="Proteomes" id="UP000190814"/>
    </source>
</evidence>
<gene>
    <name evidence="3" type="ORF">SAMN02745111_02453</name>
</gene>
<dbReference type="InterPro" id="IPR006442">
    <property type="entry name" value="Antitoxin_Phd/YefM"/>
</dbReference>
<evidence type="ECO:0000313" key="3">
    <source>
        <dbReference type="EMBL" id="SKA73153.1"/>
    </source>
</evidence>
<proteinExistence type="inferred from homology"/>
<accession>A0A1T4W797</accession>
<dbReference type="RefSeq" id="WP_078767246.1">
    <property type="nucleotide sequence ID" value="NZ_FUXZ01000031.1"/>
</dbReference>
<comment type="similarity">
    <text evidence="1 2">Belongs to the phD/YefM antitoxin family.</text>
</comment>
<dbReference type="Gene3D" id="3.40.1620.10">
    <property type="entry name" value="YefM-like domain"/>
    <property type="match status" value="1"/>
</dbReference>
<dbReference type="OrthoDB" id="9795585at2"/>
<dbReference type="Proteomes" id="UP000190814">
    <property type="component" value="Unassembled WGS sequence"/>
</dbReference>
<evidence type="ECO:0000256" key="2">
    <source>
        <dbReference type="RuleBase" id="RU362080"/>
    </source>
</evidence>
<dbReference type="Pfam" id="PF02604">
    <property type="entry name" value="PhdYeFM_antitox"/>
    <property type="match status" value="1"/>
</dbReference>
<reference evidence="3 4" key="1">
    <citation type="submission" date="2017-02" db="EMBL/GenBank/DDBJ databases">
        <authorList>
            <person name="Peterson S.W."/>
        </authorList>
    </citation>
    <scope>NUCLEOTIDE SEQUENCE [LARGE SCALE GENOMIC DNA]</scope>
    <source>
        <strain evidence="3 4">ATCC 35992</strain>
    </source>
</reference>
<evidence type="ECO:0000256" key="1">
    <source>
        <dbReference type="ARBA" id="ARBA00009981"/>
    </source>
</evidence>
<name>A0A1T4W797_9FIRM</name>
<dbReference type="EMBL" id="FUXZ01000031">
    <property type="protein sequence ID" value="SKA73153.1"/>
    <property type="molecule type" value="Genomic_DNA"/>
</dbReference>
<dbReference type="STRING" id="39495.SAMN02745111_02453"/>
<dbReference type="NCBIfam" id="TIGR01552">
    <property type="entry name" value="phd_fam"/>
    <property type="match status" value="1"/>
</dbReference>
<keyword evidence="4" id="KW-1185">Reference proteome</keyword>